<sequence length="237" mass="26835">MSQARLSVVIPCYNEEKTLDSIVERVLAADRCGLGLEIVIVDDGSKDRSVAVMRDLAARHAEIVVVEHGINQGKGAALRSGFARARGDIVLVQDADLEYSPIDYPKLLKPFLDGRADVVFGSRFKGGEETRVLYFWHSVANRVLTLASNMFTDLNLTDMETCYKAFRREVIQRIRLVENRFGIEPEITAKIARLTPRPRVYEVGISYSGRTYEEGKKIGWRDGFRALYCILRYNLAR</sequence>
<dbReference type="RefSeq" id="WP_074768588.1">
    <property type="nucleotide sequence ID" value="NZ_FNWO01000009.1"/>
</dbReference>
<dbReference type="InterPro" id="IPR001173">
    <property type="entry name" value="Glyco_trans_2-like"/>
</dbReference>
<reference evidence="3" key="1">
    <citation type="submission" date="2016-10" db="EMBL/GenBank/DDBJ databases">
        <authorList>
            <person name="Varghese N."/>
            <person name="Submissions S."/>
        </authorList>
    </citation>
    <scope>NUCLEOTIDE SEQUENCE [LARGE SCALE GENOMIC DNA]</scope>
    <source>
        <strain evidence="3">DSM 13234</strain>
    </source>
</reference>
<keyword evidence="3" id="KW-1185">Reference proteome</keyword>
<feature type="domain" description="Glycosyltransferase 2-like" evidence="1">
    <location>
        <begin position="7"/>
        <end position="174"/>
    </location>
</feature>
<dbReference type="InterPro" id="IPR050256">
    <property type="entry name" value="Glycosyltransferase_2"/>
</dbReference>
<organism evidence="2 3">
    <name type="scientific">Magnetospirillum fulvum</name>
    <name type="common">Rhodospirillum fulvum</name>
    <dbReference type="NCBI Taxonomy" id="1082"/>
    <lineage>
        <taxon>Bacteria</taxon>
        <taxon>Pseudomonadati</taxon>
        <taxon>Pseudomonadota</taxon>
        <taxon>Alphaproteobacteria</taxon>
        <taxon>Rhodospirillales</taxon>
        <taxon>Rhodospirillaceae</taxon>
        <taxon>Magnetospirillum</taxon>
    </lineage>
</organism>
<evidence type="ECO:0000313" key="2">
    <source>
        <dbReference type="EMBL" id="SEH42818.1"/>
    </source>
</evidence>
<dbReference type="CDD" id="cd04179">
    <property type="entry name" value="DPM_DPG-synthase_like"/>
    <property type="match status" value="1"/>
</dbReference>
<dbReference type="Proteomes" id="UP000182983">
    <property type="component" value="Unassembled WGS sequence"/>
</dbReference>
<gene>
    <name evidence="2" type="ORF">SAMN04244559_02243</name>
</gene>
<evidence type="ECO:0000259" key="1">
    <source>
        <dbReference type="Pfam" id="PF00535"/>
    </source>
</evidence>
<dbReference type="GO" id="GO:0016740">
    <property type="term" value="F:transferase activity"/>
    <property type="evidence" value="ECO:0007669"/>
    <property type="project" value="UniProtKB-KW"/>
</dbReference>
<dbReference type="InterPro" id="IPR029044">
    <property type="entry name" value="Nucleotide-diphossugar_trans"/>
</dbReference>
<dbReference type="Pfam" id="PF00535">
    <property type="entry name" value="Glycos_transf_2"/>
    <property type="match status" value="1"/>
</dbReference>
<evidence type="ECO:0000313" key="3">
    <source>
        <dbReference type="Proteomes" id="UP000182983"/>
    </source>
</evidence>
<dbReference type="OrthoDB" id="3177103at2"/>
<dbReference type="SUPFAM" id="SSF53448">
    <property type="entry name" value="Nucleotide-diphospho-sugar transferases"/>
    <property type="match status" value="1"/>
</dbReference>
<dbReference type="AlphaFoldDB" id="A0A1H6I923"/>
<accession>A0A1H6I923</accession>
<dbReference type="Gene3D" id="3.90.550.10">
    <property type="entry name" value="Spore Coat Polysaccharide Biosynthesis Protein SpsA, Chain A"/>
    <property type="match status" value="1"/>
</dbReference>
<protein>
    <submittedName>
        <fullName evidence="2">Glycosyltransferase involved in cell wall bisynthesis</fullName>
    </submittedName>
</protein>
<dbReference type="PANTHER" id="PTHR48090:SF7">
    <property type="entry name" value="RFBJ PROTEIN"/>
    <property type="match status" value="1"/>
</dbReference>
<name>A0A1H6I923_MAGFU</name>
<dbReference type="EMBL" id="FNWO01000009">
    <property type="protein sequence ID" value="SEH42818.1"/>
    <property type="molecule type" value="Genomic_DNA"/>
</dbReference>
<keyword evidence="2" id="KW-0808">Transferase</keyword>
<dbReference type="PANTHER" id="PTHR48090">
    <property type="entry name" value="UNDECAPRENYL-PHOSPHATE 4-DEOXY-4-FORMAMIDO-L-ARABINOSE TRANSFERASE-RELATED"/>
    <property type="match status" value="1"/>
</dbReference>
<proteinExistence type="predicted"/>